<evidence type="ECO:0000313" key="4">
    <source>
        <dbReference type="EMBL" id="TPG14312.1"/>
    </source>
</evidence>
<organism evidence="4 5">
    <name type="scientific">Sphingomonas oligophenolica</name>
    <dbReference type="NCBI Taxonomy" id="301154"/>
    <lineage>
        <taxon>Bacteria</taxon>
        <taxon>Pseudomonadati</taxon>
        <taxon>Pseudomonadota</taxon>
        <taxon>Alphaproteobacteria</taxon>
        <taxon>Sphingomonadales</taxon>
        <taxon>Sphingomonadaceae</taxon>
        <taxon>Sphingomonas</taxon>
    </lineage>
</organism>
<evidence type="ECO:0000256" key="1">
    <source>
        <dbReference type="ARBA" id="ARBA00009477"/>
    </source>
</evidence>
<dbReference type="OrthoDB" id="34181at2"/>
<dbReference type="SUPFAM" id="SSF111369">
    <property type="entry name" value="HlyD-like secretion proteins"/>
    <property type="match status" value="1"/>
</dbReference>
<feature type="chain" id="PRO_5021323426" evidence="2">
    <location>
        <begin position="20"/>
        <end position="341"/>
    </location>
</feature>
<comment type="caution">
    <text evidence="4">The sequence shown here is derived from an EMBL/GenBank/DDBJ whole genome shotgun (WGS) entry which is preliminary data.</text>
</comment>
<evidence type="ECO:0000259" key="3">
    <source>
        <dbReference type="Pfam" id="PF25989"/>
    </source>
</evidence>
<dbReference type="Gene3D" id="2.40.420.20">
    <property type="match status" value="1"/>
</dbReference>
<feature type="signal peptide" evidence="2">
    <location>
        <begin position="1"/>
        <end position="19"/>
    </location>
</feature>
<dbReference type="Gene3D" id="2.40.30.170">
    <property type="match status" value="1"/>
</dbReference>
<dbReference type="InterPro" id="IPR006143">
    <property type="entry name" value="RND_pump_MFP"/>
</dbReference>
<evidence type="ECO:0000256" key="2">
    <source>
        <dbReference type="SAM" id="SignalP"/>
    </source>
</evidence>
<proteinExistence type="inferred from homology"/>
<keyword evidence="5" id="KW-1185">Reference proteome</keyword>
<dbReference type="EMBL" id="RCZK01000002">
    <property type="protein sequence ID" value="TPG14312.1"/>
    <property type="molecule type" value="Genomic_DNA"/>
</dbReference>
<accession>A0A502CNH4</accession>
<keyword evidence="2" id="KW-0732">Signal</keyword>
<dbReference type="RefSeq" id="WP_140867540.1">
    <property type="nucleotide sequence ID" value="NZ_RCZK01000002.1"/>
</dbReference>
<dbReference type="Gene3D" id="1.10.287.470">
    <property type="entry name" value="Helix hairpin bin"/>
    <property type="match status" value="1"/>
</dbReference>
<dbReference type="AlphaFoldDB" id="A0A502CNH4"/>
<dbReference type="GO" id="GO:0015562">
    <property type="term" value="F:efflux transmembrane transporter activity"/>
    <property type="evidence" value="ECO:0007669"/>
    <property type="project" value="TreeGrafter"/>
</dbReference>
<dbReference type="Proteomes" id="UP000318413">
    <property type="component" value="Unassembled WGS sequence"/>
</dbReference>
<dbReference type="Pfam" id="PF25989">
    <property type="entry name" value="YknX_C"/>
    <property type="match status" value="1"/>
</dbReference>
<dbReference type="NCBIfam" id="TIGR01730">
    <property type="entry name" value="RND_mfp"/>
    <property type="match status" value="1"/>
</dbReference>
<reference evidence="4 5" key="1">
    <citation type="journal article" date="2019" name="Environ. Microbiol.">
        <title>Species interactions and distinct microbial communities in high Arctic permafrost affected cryosols are associated with the CH4 and CO2 gas fluxes.</title>
        <authorList>
            <person name="Altshuler I."/>
            <person name="Hamel J."/>
            <person name="Turney S."/>
            <person name="Magnuson E."/>
            <person name="Levesque R."/>
            <person name="Greer C."/>
            <person name="Whyte L.G."/>
        </authorList>
    </citation>
    <scope>NUCLEOTIDE SEQUENCE [LARGE SCALE GENOMIC DNA]</scope>
    <source>
        <strain evidence="4 5">S5.1</strain>
    </source>
</reference>
<dbReference type="GO" id="GO:1990281">
    <property type="term" value="C:efflux pump complex"/>
    <property type="evidence" value="ECO:0007669"/>
    <property type="project" value="TreeGrafter"/>
</dbReference>
<name>A0A502CNH4_9SPHN</name>
<dbReference type="Gene3D" id="2.40.50.100">
    <property type="match status" value="1"/>
</dbReference>
<gene>
    <name evidence="4" type="ORF">EAH84_03075</name>
</gene>
<dbReference type="PANTHER" id="PTHR30469:SF15">
    <property type="entry name" value="HLYD FAMILY OF SECRETION PROTEINS"/>
    <property type="match status" value="1"/>
</dbReference>
<dbReference type="PANTHER" id="PTHR30469">
    <property type="entry name" value="MULTIDRUG RESISTANCE PROTEIN MDTA"/>
    <property type="match status" value="1"/>
</dbReference>
<feature type="domain" description="YknX-like C-terminal permuted SH3-like" evidence="3">
    <location>
        <begin position="272"/>
        <end position="339"/>
    </location>
</feature>
<dbReference type="InterPro" id="IPR058637">
    <property type="entry name" value="YknX-like_C"/>
</dbReference>
<sequence length="341" mass="33829">MTKWFAVASLMLAACSGGASDEAATPAPVALVTIAAAQQGALTDRVTLYGVAEAGAGGKVALTAPTEAIVVRIVTPVGTRVTAGQVVAQLGAAPNTRLDIVKASTDARAADAAYARAQRLRKDGLVGNAEVETARAAAQSADATRASLAGRAGALTLRARTAGFVESVAVSDGDLIQPGATVATIARNGDLRAHFGVDPSVARALHPGAPIRIEASTGRAAFAVPIASVSPIIDPTTRQAAVFATLPAAAGLGVGEVLTGTVAVGASGGGIAVTIPYAALLDDGGQPYVYVVTSGVAHRHNVSPGATEGDRVAITQGVKPGDHVVVEGGTAVDDGMKVRTK</sequence>
<protein>
    <submittedName>
        <fullName evidence="4">Efflux RND transporter periplasmic adaptor subunit</fullName>
    </submittedName>
</protein>
<comment type="similarity">
    <text evidence="1">Belongs to the membrane fusion protein (MFP) (TC 8.A.1) family.</text>
</comment>
<evidence type="ECO:0000313" key="5">
    <source>
        <dbReference type="Proteomes" id="UP000318413"/>
    </source>
</evidence>
<dbReference type="PROSITE" id="PS51257">
    <property type="entry name" value="PROKAR_LIPOPROTEIN"/>
    <property type="match status" value="1"/>
</dbReference>